<dbReference type="GO" id="GO:0032153">
    <property type="term" value="C:cell division site"/>
    <property type="evidence" value="ECO:0007669"/>
    <property type="project" value="TreeGrafter"/>
</dbReference>
<reference evidence="5" key="1">
    <citation type="submission" date="2016-11" db="EMBL/GenBank/DDBJ databases">
        <authorList>
            <person name="Varghese N."/>
            <person name="Submissions S."/>
        </authorList>
    </citation>
    <scope>NUCLEOTIDE SEQUENCE [LARGE SCALE GENOMIC DNA]</scope>
    <source>
        <strain evidence="5">DSM 9756</strain>
    </source>
</reference>
<keyword evidence="2" id="KW-1133">Transmembrane helix</keyword>
<keyword evidence="4" id="KW-0132">Cell division</keyword>
<dbReference type="PROSITE" id="PS51724">
    <property type="entry name" value="SPOR"/>
    <property type="match status" value="1"/>
</dbReference>
<feature type="domain" description="SPOR" evidence="3">
    <location>
        <begin position="187"/>
        <end position="267"/>
    </location>
</feature>
<feature type="compositionally biased region" description="Polar residues" evidence="1">
    <location>
        <begin position="51"/>
        <end position="63"/>
    </location>
</feature>
<dbReference type="PANTHER" id="PTHR38687">
    <property type="entry name" value="CELL DIVISION PROTEIN DEDD-RELATED"/>
    <property type="match status" value="1"/>
</dbReference>
<feature type="region of interest" description="Disordered" evidence="1">
    <location>
        <begin position="50"/>
        <end position="190"/>
    </location>
</feature>
<keyword evidence="2" id="KW-0812">Transmembrane</keyword>
<evidence type="ECO:0000313" key="4">
    <source>
        <dbReference type="EMBL" id="SHF78551.1"/>
    </source>
</evidence>
<feature type="compositionally biased region" description="Polar residues" evidence="1">
    <location>
        <begin position="86"/>
        <end position="115"/>
    </location>
</feature>
<dbReference type="InterPro" id="IPR052521">
    <property type="entry name" value="Cell_div_SPOR-domain"/>
</dbReference>
<evidence type="ECO:0000256" key="2">
    <source>
        <dbReference type="SAM" id="Phobius"/>
    </source>
</evidence>
<keyword evidence="4" id="KW-0131">Cell cycle</keyword>
<feature type="transmembrane region" description="Helical" evidence="2">
    <location>
        <begin position="24"/>
        <end position="46"/>
    </location>
</feature>
<keyword evidence="2" id="KW-0472">Membrane</keyword>
<dbReference type="GO" id="GO:0032506">
    <property type="term" value="P:cytokinetic process"/>
    <property type="evidence" value="ECO:0007669"/>
    <property type="project" value="TreeGrafter"/>
</dbReference>
<sequence length="271" mass="29035">MQRKPLRPQPQGGKSSRSSVPRALLGRVFLALSLGIVFALLLSLLWKHNAQPPQETGEPSSKQRLLKEVPKTALPEPRVLPLGSQPGDQGSETEAEQPSPSDRSPTVVPSGTASSPPEVQQEQEPKPASVAGKQPGKPVSAGNEAPPEASGQPTESATSVPGEKGASSAEQAAREPSSPQAPAVTPTSQKPVYVVQVGAFSRMENAERISRRLKERGFQIQVRPFRHKSLGRLYLVRLNPMPSEEEARKAADKIAALEKTQPMVIKLDKAP</sequence>
<dbReference type="AlphaFoldDB" id="A0A1M5EHM4"/>
<name>A0A1M5EHM4_9BACT</name>
<proteinExistence type="predicted"/>
<dbReference type="GO" id="GO:0042834">
    <property type="term" value="F:peptidoglycan binding"/>
    <property type="evidence" value="ECO:0007669"/>
    <property type="project" value="InterPro"/>
</dbReference>
<evidence type="ECO:0000259" key="3">
    <source>
        <dbReference type="PROSITE" id="PS51724"/>
    </source>
</evidence>
<dbReference type="OrthoDB" id="5514766at2"/>
<evidence type="ECO:0000256" key="1">
    <source>
        <dbReference type="SAM" id="MobiDB-lite"/>
    </source>
</evidence>
<keyword evidence="5" id="KW-1185">Reference proteome</keyword>
<dbReference type="Gene3D" id="3.30.70.1070">
    <property type="entry name" value="Sporulation related repeat"/>
    <property type="match status" value="1"/>
</dbReference>
<dbReference type="GO" id="GO:0030428">
    <property type="term" value="C:cell septum"/>
    <property type="evidence" value="ECO:0007669"/>
    <property type="project" value="TreeGrafter"/>
</dbReference>
<dbReference type="PANTHER" id="PTHR38687:SF1">
    <property type="entry name" value="CELL DIVISION PROTEIN DEDD"/>
    <property type="match status" value="1"/>
</dbReference>
<dbReference type="InterPro" id="IPR036680">
    <property type="entry name" value="SPOR-like_sf"/>
</dbReference>
<dbReference type="Pfam" id="PF05036">
    <property type="entry name" value="SPOR"/>
    <property type="match status" value="1"/>
</dbReference>
<dbReference type="Proteomes" id="UP000184076">
    <property type="component" value="Unassembled WGS sequence"/>
</dbReference>
<evidence type="ECO:0000313" key="5">
    <source>
        <dbReference type="Proteomes" id="UP000184076"/>
    </source>
</evidence>
<accession>A0A1M5EHM4</accession>
<dbReference type="EMBL" id="FQVB01000027">
    <property type="protein sequence ID" value="SHF78551.1"/>
    <property type="molecule type" value="Genomic_DNA"/>
</dbReference>
<dbReference type="STRING" id="1121391.SAMN02745206_02650"/>
<protein>
    <submittedName>
        <fullName evidence="4">Cell division protein DedD (Protein involved in septation)</fullName>
    </submittedName>
</protein>
<dbReference type="SUPFAM" id="SSF110997">
    <property type="entry name" value="Sporulation related repeat"/>
    <property type="match status" value="1"/>
</dbReference>
<organism evidence="4 5">
    <name type="scientific">Desulfacinum infernum DSM 9756</name>
    <dbReference type="NCBI Taxonomy" id="1121391"/>
    <lineage>
        <taxon>Bacteria</taxon>
        <taxon>Pseudomonadati</taxon>
        <taxon>Thermodesulfobacteriota</taxon>
        <taxon>Syntrophobacteria</taxon>
        <taxon>Syntrophobacterales</taxon>
        <taxon>Syntrophobacteraceae</taxon>
        <taxon>Desulfacinum</taxon>
    </lineage>
</organism>
<feature type="region of interest" description="Disordered" evidence="1">
    <location>
        <begin position="1"/>
        <end position="20"/>
    </location>
</feature>
<feature type="compositionally biased region" description="Polar residues" evidence="1">
    <location>
        <begin position="177"/>
        <end position="190"/>
    </location>
</feature>
<gene>
    <name evidence="4" type="ORF">SAMN02745206_02650</name>
</gene>
<dbReference type="InterPro" id="IPR007730">
    <property type="entry name" value="SPOR-like_dom"/>
</dbReference>